<dbReference type="GO" id="GO:0005524">
    <property type="term" value="F:ATP binding"/>
    <property type="evidence" value="ECO:0007669"/>
    <property type="project" value="UniProtKB-KW"/>
</dbReference>
<reference evidence="1" key="1">
    <citation type="submission" date="2020-12" db="EMBL/GenBank/DDBJ databases">
        <title>Oil enriched cultivation method for isolating marine PHA-producing bacteria.</title>
        <authorList>
            <person name="Zheng W."/>
            <person name="Yu S."/>
            <person name="Huang Y."/>
        </authorList>
    </citation>
    <scope>NUCLEOTIDE SEQUENCE</scope>
    <source>
        <strain evidence="1">SY-2-12</strain>
    </source>
</reference>
<dbReference type="SUPFAM" id="SSF52540">
    <property type="entry name" value="P-loop containing nucleoside triphosphate hydrolases"/>
    <property type="match status" value="1"/>
</dbReference>
<gene>
    <name evidence="1" type="ORF">JF539_11370</name>
</gene>
<comment type="caution">
    <text evidence="1">The sequence shown here is derived from an EMBL/GenBank/DDBJ whole genome shotgun (WGS) entry which is preliminary data.</text>
</comment>
<name>A0A939ECS5_9HYPH</name>
<keyword evidence="1" id="KW-0067">ATP-binding</keyword>
<dbReference type="EMBL" id="JAEKJZ010000001">
    <property type="protein sequence ID" value="MBN9670936.1"/>
    <property type="molecule type" value="Genomic_DNA"/>
</dbReference>
<dbReference type="Proteomes" id="UP000664096">
    <property type="component" value="Unassembled WGS sequence"/>
</dbReference>
<dbReference type="Gene3D" id="3.40.50.300">
    <property type="entry name" value="P-loop containing nucleotide triphosphate hydrolases"/>
    <property type="match status" value="1"/>
</dbReference>
<sequence length="166" mass="19009">MFKTPPATLFMLCGKVASGKSTLADRLASTHNTVLLREDFWLSSLYGEELKTLRDYVKFSARLKQAMASYIVALLKSGTSVVLDFPANTKDDRLWMQELIDRAECLHQLHYLDVPDEICLSRLGQRNASGEHEFSVTEDQFERIAEHFQPPSEDERFNIMVHRVSV</sequence>
<evidence type="ECO:0000313" key="1">
    <source>
        <dbReference type="EMBL" id="MBN9670936.1"/>
    </source>
</evidence>
<dbReference type="AlphaFoldDB" id="A0A939ECS5"/>
<accession>A0A939ECS5</accession>
<keyword evidence="1" id="KW-0547">Nucleotide-binding</keyword>
<dbReference type="InterPro" id="IPR027417">
    <property type="entry name" value="P-loop_NTPase"/>
</dbReference>
<protein>
    <submittedName>
        <fullName evidence="1">ATP-binding protein</fullName>
    </submittedName>
</protein>
<proteinExistence type="predicted"/>
<dbReference type="Pfam" id="PF13671">
    <property type="entry name" value="AAA_33"/>
    <property type="match status" value="1"/>
</dbReference>
<evidence type="ECO:0000313" key="2">
    <source>
        <dbReference type="Proteomes" id="UP000664096"/>
    </source>
</evidence>
<organism evidence="1 2">
    <name type="scientific">Roseibium aggregatum</name>
    <dbReference type="NCBI Taxonomy" id="187304"/>
    <lineage>
        <taxon>Bacteria</taxon>
        <taxon>Pseudomonadati</taxon>
        <taxon>Pseudomonadota</taxon>
        <taxon>Alphaproteobacteria</taxon>
        <taxon>Hyphomicrobiales</taxon>
        <taxon>Stappiaceae</taxon>
        <taxon>Roseibium</taxon>
    </lineage>
</organism>